<keyword evidence="1" id="KW-1133">Transmembrane helix</keyword>
<evidence type="ECO:0000313" key="3">
    <source>
        <dbReference type="Proteomes" id="UP000076574"/>
    </source>
</evidence>
<evidence type="ECO:0000313" key="2">
    <source>
        <dbReference type="EMBL" id="KZD22298.1"/>
    </source>
</evidence>
<keyword evidence="1" id="KW-0812">Transmembrane</keyword>
<keyword evidence="1" id="KW-0472">Membrane</keyword>
<feature type="transmembrane region" description="Helical" evidence="1">
    <location>
        <begin position="32"/>
        <end position="52"/>
    </location>
</feature>
<organism evidence="2 3">
    <name type="scientific">Tardiphaga robiniae</name>
    <dbReference type="NCBI Taxonomy" id="943830"/>
    <lineage>
        <taxon>Bacteria</taxon>
        <taxon>Pseudomonadati</taxon>
        <taxon>Pseudomonadota</taxon>
        <taxon>Alphaproteobacteria</taxon>
        <taxon>Hyphomicrobiales</taxon>
        <taxon>Nitrobacteraceae</taxon>
        <taxon>Tardiphaga</taxon>
    </lineage>
</organism>
<proteinExistence type="predicted"/>
<sequence length="62" mass="6914">MVLFTIRFREVGSRIRDAAPCSKINFDKEASMALIIMPFLVTAAAVSMFVLATERTDDKQCS</sequence>
<gene>
    <name evidence="2" type="ORF">A4A58_09640</name>
</gene>
<reference evidence="2 3" key="1">
    <citation type="submission" date="2016-03" db="EMBL/GenBank/DDBJ databases">
        <title>Microsymbionts genomes from the relict species Vavilovia formosa (Stev.) Fed.</title>
        <authorList>
            <person name="Kopat V."/>
            <person name="Chirak E."/>
            <person name="Kimeklis A."/>
            <person name="Andronov E."/>
        </authorList>
    </citation>
    <scope>NUCLEOTIDE SEQUENCE [LARGE SCALE GENOMIC DNA]</scope>
    <source>
        <strain evidence="2 3">Vaf07</strain>
    </source>
</reference>
<keyword evidence="3" id="KW-1185">Reference proteome</keyword>
<name>A0A163YLX6_9BRAD</name>
<evidence type="ECO:0000256" key="1">
    <source>
        <dbReference type="SAM" id="Phobius"/>
    </source>
</evidence>
<comment type="caution">
    <text evidence="2">The sequence shown here is derived from an EMBL/GenBank/DDBJ whole genome shotgun (WGS) entry which is preliminary data.</text>
</comment>
<dbReference type="AlphaFoldDB" id="A0A163YLX6"/>
<dbReference type="Proteomes" id="UP000076574">
    <property type="component" value="Unassembled WGS sequence"/>
</dbReference>
<dbReference type="EMBL" id="LVYV01000023">
    <property type="protein sequence ID" value="KZD22298.1"/>
    <property type="molecule type" value="Genomic_DNA"/>
</dbReference>
<accession>A0A163YLX6</accession>
<protein>
    <submittedName>
        <fullName evidence="2">Uncharacterized protein</fullName>
    </submittedName>
</protein>